<dbReference type="SUPFAM" id="SSF56281">
    <property type="entry name" value="Metallo-hydrolase/oxidoreductase"/>
    <property type="match status" value="1"/>
</dbReference>
<dbReference type="GO" id="GO:0005634">
    <property type="term" value="C:nucleus"/>
    <property type="evidence" value="ECO:0007669"/>
    <property type="project" value="UniProtKB-SubCell"/>
</dbReference>
<keyword evidence="3" id="KW-0227">DNA damage</keyword>
<dbReference type="CDD" id="cd16273">
    <property type="entry name" value="SNM1A-1C-like_MBL-fold"/>
    <property type="match status" value="1"/>
</dbReference>
<dbReference type="STRING" id="126957.T1JH40"/>
<dbReference type="HOGENOM" id="CLU_005260_2_1_1"/>
<name>T1JH40_STRMM</name>
<dbReference type="InterPro" id="IPR011084">
    <property type="entry name" value="DRMBL"/>
</dbReference>
<dbReference type="GO" id="GO:0035312">
    <property type="term" value="F:5'-3' DNA exonuclease activity"/>
    <property type="evidence" value="ECO:0007669"/>
    <property type="project" value="TreeGrafter"/>
</dbReference>
<dbReference type="GO" id="GO:0003684">
    <property type="term" value="F:damaged DNA binding"/>
    <property type="evidence" value="ECO:0007669"/>
    <property type="project" value="TreeGrafter"/>
</dbReference>
<dbReference type="PANTHER" id="PTHR23240">
    <property type="entry name" value="DNA CROSS-LINK REPAIR PROTEIN PSO2/SNM1-RELATED"/>
    <property type="match status" value="1"/>
</dbReference>
<reference evidence="12" key="1">
    <citation type="submission" date="2011-05" db="EMBL/GenBank/DDBJ databases">
        <authorList>
            <person name="Richards S.R."/>
            <person name="Qu J."/>
            <person name="Jiang H."/>
            <person name="Jhangiani S.N."/>
            <person name="Agravi P."/>
            <person name="Goodspeed R."/>
            <person name="Gross S."/>
            <person name="Mandapat C."/>
            <person name="Jackson L."/>
            <person name="Mathew T."/>
            <person name="Pu L."/>
            <person name="Thornton R."/>
            <person name="Saada N."/>
            <person name="Wilczek-Boney K.B."/>
            <person name="Lee S."/>
            <person name="Kovar C."/>
            <person name="Wu Y."/>
            <person name="Scherer S.E."/>
            <person name="Worley K.C."/>
            <person name="Muzny D.M."/>
            <person name="Gibbs R."/>
        </authorList>
    </citation>
    <scope>NUCLEOTIDE SEQUENCE</scope>
    <source>
        <strain evidence="12">Brora</strain>
    </source>
</reference>
<dbReference type="GO" id="GO:0036297">
    <property type="term" value="P:interstrand cross-link repair"/>
    <property type="evidence" value="ECO:0007669"/>
    <property type="project" value="TreeGrafter"/>
</dbReference>
<dbReference type="EnsemblMetazoa" id="SMAR013170-RA">
    <property type="protein sequence ID" value="SMAR013170-PA"/>
    <property type="gene ID" value="SMAR013170"/>
</dbReference>
<dbReference type="Pfam" id="PF12706">
    <property type="entry name" value="Lactamase_B_2"/>
    <property type="match status" value="1"/>
</dbReference>
<evidence type="ECO:0000256" key="6">
    <source>
        <dbReference type="ARBA" id="ARBA00069609"/>
    </source>
</evidence>
<dbReference type="PhylomeDB" id="T1JH40"/>
<organism evidence="11 12">
    <name type="scientific">Strigamia maritima</name>
    <name type="common">European centipede</name>
    <name type="synonym">Geophilus maritimus</name>
    <dbReference type="NCBI Taxonomy" id="126957"/>
    <lineage>
        <taxon>Eukaryota</taxon>
        <taxon>Metazoa</taxon>
        <taxon>Ecdysozoa</taxon>
        <taxon>Arthropoda</taxon>
        <taxon>Myriapoda</taxon>
        <taxon>Chilopoda</taxon>
        <taxon>Pleurostigmophora</taxon>
        <taxon>Geophilomorpha</taxon>
        <taxon>Linotaeniidae</taxon>
        <taxon>Strigamia</taxon>
    </lineage>
</organism>
<sequence length="548" mass="63837">MAFAEDESAWLNFVPLKRRKIEKDVISIHLKNKNMFLNVWTLKEITFLEKCTQGQACKSTIQSHFKEFTHFKLAQFRARVLDAKSELIIIQNIDNKCETLTENTDNKSEAPTENIDKSLSDLSDSQKENDKVIKDNKQLDIRMFIDKSCTITARNNTVQVSIPSIKKDNTLKILSAAADIPQNMQWENKWWQNKNNGGDDTENRKIRKKECPFYKKIPETYFAVDAFSYGEIPNINVYFLTHFHSDHYRGLNGKFKKSIYCTQVVTANLINMDLRVSWNYINVLALNTPTVIDGIEVTFLEANHCPGSVLILFRLSNGKNILHTGDFRAHEMMESYNSLQNINIDILYLDTTYCQPKYDFPSQEAVVHFSINLARRYIRDRPKTLLVCGSYTIGKEKIFMGIAQELKLKVYASPNKLKILESLEEPSIKEVLAEDWRQAQLHVLSMQQLSYKALHDHLQRYNSIFTNIVAIKPTGWEYKKNISLEDIKPRCSGNVIIYGIPYSEHSSFLELRRFVHFLHPHRIIPTVNVGKVEERDRMQDYFRQWIKN</sequence>
<feature type="domain" description="Metallo-beta-lactamase" evidence="10">
    <location>
        <begin position="231"/>
        <end position="380"/>
    </location>
</feature>
<evidence type="ECO:0000256" key="4">
    <source>
        <dbReference type="ARBA" id="ARBA00023204"/>
    </source>
</evidence>
<keyword evidence="4" id="KW-0234">DNA repair</keyword>
<accession>T1JH40</accession>
<evidence type="ECO:0000256" key="2">
    <source>
        <dbReference type="ARBA" id="ARBA00010304"/>
    </source>
</evidence>
<keyword evidence="5" id="KW-0539">Nucleus</keyword>
<dbReference type="EMBL" id="JH432222">
    <property type="status" value="NOT_ANNOTATED_CDS"/>
    <property type="molecule type" value="Genomic_DNA"/>
</dbReference>
<dbReference type="FunFam" id="3.40.50.12650:FF:000001">
    <property type="entry name" value="DNA cross-link repair 1A"/>
    <property type="match status" value="1"/>
</dbReference>
<protein>
    <recommendedName>
        <fullName evidence="6">DNA cross-link repair 1A protein</fullName>
    </recommendedName>
    <alternativeName>
        <fullName evidence="7">SNM1 homolog A</fullName>
    </alternativeName>
</protein>
<evidence type="ECO:0000256" key="3">
    <source>
        <dbReference type="ARBA" id="ARBA00022763"/>
    </source>
</evidence>
<keyword evidence="12" id="KW-1185">Reference proteome</keyword>
<evidence type="ECO:0000259" key="10">
    <source>
        <dbReference type="Pfam" id="PF12706"/>
    </source>
</evidence>
<dbReference type="Proteomes" id="UP000014500">
    <property type="component" value="Unassembled WGS sequence"/>
</dbReference>
<feature type="region of interest" description="Disordered" evidence="8">
    <location>
        <begin position="102"/>
        <end position="130"/>
    </location>
</feature>
<dbReference type="Gene3D" id="3.60.15.10">
    <property type="entry name" value="Ribonuclease Z/Hydroxyacylglutathione hydrolase-like"/>
    <property type="match status" value="1"/>
</dbReference>
<dbReference type="Gene3D" id="3.40.50.12650">
    <property type="match status" value="1"/>
</dbReference>
<dbReference type="InterPro" id="IPR001279">
    <property type="entry name" value="Metallo-B-lactamas"/>
</dbReference>
<dbReference type="GO" id="GO:0006303">
    <property type="term" value="P:double-strand break repair via nonhomologous end joining"/>
    <property type="evidence" value="ECO:0007669"/>
    <property type="project" value="TreeGrafter"/>
</dbReference>
<feature type="domain" description="DNA repair metallo-beta-lactamase" evidence="9">
    <location>
        <begin position="427"/>
        <end position="530"/>
    </location>
</feature>
<evidence type="ECO:0000313" key="12">
    <source>
        <dbReference type="Proteomes" id="UP000014500"/>
    </source>
</evidence>
<dbReference type="eggNOG" id="KOG1361">
    <property type="taxonomic scope" value="Eukaryota"/>
</dbReference>
<evidence type="ECO:0000256" key="5">
    <source>
        <dbReference type="ARBA" id="ARBA00023242"/>
    </source>
</evidence>
<dbReference type="AlphaFoldDB" id="T1JH40"/>
<evidence type="ECO:0000256" key="1">
    <source>
        <dbReference type="ARBA" id="ARBA00004123"/>
    </source>
</evidence>
<dbReference type="FunFam" id="3.60.15.10:FF:000010">
    <property type="entry name" value="DNA cross-link repair 1A"/>
    <property type="match status" value="1"/>
</dbReference>
<dbReference type="Pfam" id="PF07522">
    <property type="entry name" value="DRMBL"/>
    <property type="match status" value="1"/>
</dbReference>
<proteinExistence type="inferred from homology"/>
<comment type="similarity">
    <text evidence="2">Belongs to the DNA repair metallo-beta-lactamase (DRMBL) family.</text>
</comment>
<evidence type="ECO:0000256" key="8">
    <source>
        <dbReference type="SAM" id="MobiDB-lite"/>
    </source>
</evidence>
<reference evidence="11" key="2">
    <citation type="submission" date="2015-02" db="UniProtKB">
        <authorList>
            <consortium name="EnsemblMetazoa"/>
        </authorList>
    </citation>
    <scope>IDENTIFICATION</scope>
</reference>
<evidence type="ECO:0000313" key="11">
    <source>
        <dbReference type="EnsemblMetazoa" id="SMAR013170-PA"/>
    </source>
</evidence>
<evidence type="ECO:0000259" key="9">
    <source>
        <dbReference type="Pfam" id="PF07522"/>
    </source>
</evidence>
<dbReference type="PANTHER" id="PTHR23240:SF6">
    <property type="entry name" value="DNA CROSS-LINK REPAIR 1A PROTEIN"/>
    <property type="match status" value="1"/>
</dbReference>
<evidence type="ECO:0000256" key="7">
    <source>
        <dbReference type="ARBA" id="ARBA00078423"/>
    </source>
</evidence>
<comment type="subcellular location">
    <subcellularLocation>
        <location evidence="1">Nucleus</location>
    </subcellularLocation>
</comment>
<dbReference type="InterPro" id="IPR036866">
    <property type="entry name" value="RibonucZ/Hydroxyglut_hydro"/>
</dbReference>
<dbReference type="GO" id="GO:0031123">
    <property type="term" value="P:RNA 3'-end processing"/>
    <property type="evidence" value="ECO:0007669"/>
    <property type="project" value="UniProtKB-ARBA"/>
</dbReference>